<dbReference type="Gene3D" id="3.10.310.30">
    <property type="match status" value="1"/>
</dbReference>
<evidence type="ECO:0000313" key="3">
    <source>
        <dbReference type="EMBL" id="GAA1943299.1"/>
    </source>
</evidence>
<sequence length="332" mass="34406">MGTSLQHDIEQAAALLKTATDVTLLAHVRPDADALGSALALGHVLHRRGAKVRVSFGTPAEMPESLRPLDVDGLFTPLDQLPESEPLLIALDTPSPARLGVLAARVDTAKDAGGEVLVVDHHASNLGYGTRHVVDVVAEATVVLVLKLIDALGEEVDEPVARCLYAGLVTDTAGFRLAKPSTHHMAARLIEAGADPAAIARDIVDDHPFAWLPMLSSVLSTARLEPEGAQGFGFVHAVVSIEEAASVRLEEIEGVIDVVRCVRDAGVAAVLKPAGPAGWSVSLRSAGRIDVSMAAKALGGGGHRLAAGCTLQGTAAEALDLIREALATAPLV</sequence>
<accession>A0ABN2Q3X1</accession>
<dbReference type="InterPro" id="IPR038763">
    <property type="entry name" value="DHH_sf"/>
</dbReference>
<name>A0ABN2Q3X1_9PSEU</name>
<reference evidence="3 4" key="1">
    <citation type="journal article" date="2019" name="Int. J. Syst. Evol. Microbiol.">
        <title>The Global Catalogue of Microorganisms (GCM) 10K type strain sequencing project: providing services to taxonomists for standard genome sequencing and annotation.</title>
        <authorList>
            <consortium name="The Broad Institute Genomics Platform"/>
            <consortium name="The Broad Institute Genome Sequencing Center for Infectious Disease"/>
            <person name="Wu L."/>
            <person name="Ma J."/>
        </authorList>
    </citation>
    <scope>NUCLEOTIDE SEQUENCE [LARGE SCALE GENOMIC DNA]</scope>
    <source>
        <strain evidence="3 4">JCM 14545</strain>
    </source>
</reference>
<dbReference type="InterPro" id="IPR001667">
    <property type="entry name" value="DDH_dom"/>
</dbReference>
<dbReference type="Proteomes" id="UP001501116">
    <property type="component" value="Unassembled WGS sequence"/>
</dbReference>
<dbReference type="Pfam" id="PF02272">
    <property type="entry name" value="DHHA1"/>
    <property type="match status" value="1"/>
</dbReference>
<protein>
    <submittedName>
        <fullName evidence="3">Bifunctional oligoribonuclease/PAP phosphatase NrnA</fullName>
    </submittedName>
</protein>
<dbReference type="Pfam" id="PF01368">
    <property type="entry name" value="DHH"/>
    <property type="match status" value="1"/>
</dbReference>
<keyword evidence="4" id="KW-1185">Reference proteome</keyword>
<comment type="caution">
    <text evidence="3">The sequence shown here is derived from an EMBL/GenBank/DDBJ whole genome shotgun (WGS) entry which is preliminary data.</text>
</comment>
<gene>
    <name evidence="3" type="ORF">GCM10009754_08400</name>
</gene>
<feature type="domain" description="DHHA1" evidence="2">
    <location>
        <begin position="250"/>
        <end position="326"/>
    </location>
</feature>
<dbReference type="PANTHER" id="PTHR47618:SF1">
    <property type="entry name" value="BIFUNCTIONAL OLIGORIBONUCLEASE AND PAP PHOSPHATASE NRNA"/>
    <property type="match status" value="1"/>
</dbReference>
<evidence type="ECO:0000259" key="2">
    <source>
        <dbReference type="Pfam" id="PF02272"/>
    </source>
</evidence>
<dbReference type="Gene3D" id="3.90.1640.10">
    <property type="entry name" value="inorganic pyrophosphatase (n-terminal core)"/>
    <property type="match status" value="1"/>
</dbReference>
<dbReference type="SUPFAM" id="SSF64182">
    <property type="entry name" value="DHH phosphoesterases"/>
    <property type="match status" value="1"/>
</dbReference>
<evidence type="ECO:0000313" key="4">
    <source>
        <dbReference type="Proteomes" id="UP001501116"/>
    </source>
</evidence>
<dbReference type="PANTHER" id="PTHR47618">
    <property type="entry name" value="BIFUNCTIONAL OLIGORIBONUCLEASE AND PAP PHOSPHATASE NRNA"/>
    <property type="match status" value="1"/>
</dbReference>
<proteinExistence type="predicted"/>
<feature type="domain" description="DDH" evidence="1">
    <location>
        <begin position="22"/>
        <end position="167"/>
    </location>
</feature>
<dbReference type="InterPro" id="IPR051319">
    <property type="entry name" value="Oligoribo/pAp-PDE_c-di-AMP_PDE"/>
</dbReference>
<dbReference type="RefSeq" id="WP_344413584.1">
    <property type="nucleotide sequence ID" value="NZ_BAAANN010000003.1"/>
</dbReference>
<organism evidence="3 4">
    <name type="scientific">Amycolatopsis minnesotensis</name>
    <dbReference type="NCBI Taxonomy" id="337894"/>
    <lineage>
        <taxon>Bacteria</taxon>
        <taxon>Bacillati</taxon>
        <taxon>Actinomycetota</taxon>
        <taxon>Actinomycetes</taxon>
        <taxon>Pseudonocardiales</taxon>
        <taxon>Pseudonocardiaceae</taxon>
        <taxon>Amycolatopsis</taxon>
    </lineage>
</organism>
<dbReference type="EMBL" id="BAAANN010000003">
    <property type="protein sequence ID" value="GAA1943299.1"/>
    <property type="molecule type" value="Genomic_DNA"/>
</dbReference>
<evidence type="ECO:0000259" key="1">
    <source>
        <dbReference type="Pfam" id="PF01368"/>
    </source>
</evidence>
<dbReference type="InterPro" id="IPR003156">
    <property type="entry name" value="DHHA1_dom"/>
</dbReference>